<evidence type="ECO:0000256" key="2">
    <source>
        <dbReference type="ARBA" id="ARBA00006024"/>
    </source>
</evidence>
<dbReference type="GO" id="GO:0005507">
    <property type="term" value="F:copper ion binding"/>
    <property type="evidence" value="ECO:0007669"/>
    <property type="project" value="TreeGrafter"/>
</dbReference>
<dbReference type="InterPro" id="IPR007029">
    <property type="entry name" value="YHS_dom"/>
</dbReference>
<dbReference type="SUPFAM" id="SSF56784">
    <property type="entry name" value="HAD-like"/>
    <property type="match status" value="1"/>
</dbReference>
<feature type="transmembrane region" description="Helical" evidence="11">
    <location>
        <begin position="201"/>
        <end position="228"/>
    </location>
</feature>
<feature type="transmembrane region" description="Helical" evidence="11">
    <location>
        <begin position="738"/>
        <end position="757"/>
    </location>
</feature>
<dbReference type="InterPro" id="IPR044492">
    <property type="entry name" value="P_typ_ATPase_HD_dom"/>
</dbReference>
<evidence type="ECO:0000256" key="11">
    <source>
        <dbReference type="RuleBase" id="RU362081"/>
    </source>
</evidence>
<dbReference type="GO" id="GO:0005524">
    <property type="term" value="F:ATP binding"/>
    <property type="evidence" value="ECO:0007669"/>
    <property type="project" value="UniProtKB-UniRule"/>
</dbReference>
<dbReference type="InterPro" id="IPR036412">
    <property type="entry name" value="HAD-like_sf"/>
</dbReference>
<dbReference type="GO" id="GO:0016491">
    <property type="term" value="F:oxidoreductase activity"/>
    <property type="evidence" value="ECO:0007669"/>
    <property type="project" value="InterPro"/>
</dbReference>
<dbReference type="PRINTS" id="PR00943">
    <property type="entry name" value="CUATPASE"/>
</dbReference>
<dbReference type="Proteomes" id="UP000216147">
    <property type="component" value="Unassembled WGS sequence"/>
</dbReference>
<keyword evidence="7 11" id="KW-0067">ATP-binding</keyword>
<evidence type="ECO:0000313" key="13">
    <source>
        <dbReference type="EMBL" id="OYX58045.1"/>
    </source>
</evidence>
<evidence type="ECO:0000256" key="8">
    <source>
        <dbReference type="ARBA" id="ARBA00022967"/>
    </source>
</evidence>
<evidence type="ECO:0000256" key="7">
    <source>
        <dbReference type="ARBA" id="ARBA00022840"/>
    </source>
</evidence>
<evidence type="ECO:0000259" key="12">
    <source>
        <dbReference type="SMART" id="SM00746"/>
    </source>
</evidence>
<evidence type="ECO:0000256" key="3">
    <source>
        <dbReference type="ARBA" id="ARBA00022475"/>
    </source>
</evidence>
<dbReference type="SUPFAM" id="SSF47240">
    <property type="entry name" value="Ferritin-like"/>
    <property type="match status" value="1"/>
</dbReference>
<feature type="domain" description="TRASH" evidence="12">
    <location>
        <begin position="36"/>
        <end position="74"/>
    </location>
</feature>
<feature type="transmembrane region" description="Helical" evidence="11">
    <location>
        <begin position="763"/>
        <end position="785"/>
    </location>
</feature>
<feature type="transmembrane region" description="Helical" evidence="11">
    <location>
        <begin position="171"/>
        <end position="189"/>
    </location>
</feature>
<dbReference type="InterPro" id="IPR018303">
    <property type="entry name" value="ATPase_P-typ_P_site"/>
</dbReference>
<dbReference type="GO" id="GO:0016887">
    <property type="term" value="F:ATP hydrolysis activity"/>
    <property type="evidence" value="ECO:0007669"/>
    <property type="project" value="InterPro"/>
</dbReference>
<dbReference type="AlphaFoldDB" id="A0A258HLZ8"/>
<dbReference type="Gene3D" id="2.70.150.10">
    <property type="entry name" value="Calcium-transporting ATPase, cytoplasmic transduction domain A"/>
    <property type="match status" value="1"/>
</dbReference>
<feature type="transmembrane region" description="Helical" evidence="11">
    <location>
        <begin position="394"/>
        <end position="416"/>
    </location>
</feature>
<dbReference type="GO" id="GO:0043682">
    <property type="term" value="F:P-type divalent copper transporter activity"/>
    <property type="evidence" value="ECO:0007669"/>
    <property type="project" value="TreeGrafter"/>
</dbReference>
<dbReference type="CDD" id="cd02094">
    <property type="entry name" value="P-type_ATPase_Cu-like"/>
    <property type="match status" value="1"/>
</dbReference>
<dbReference type="Gene3D" id="3.40.1110.10">
    <property type="entry name" value="Calcium-transporting ATPase, cytoplasmic domain N"/>
    <property type="match status" value="1"/>
</dbReference>
<evidence type="ECO:0000256" key="1">
    <source>
        <dbReference type="ARBA" id="ARBA00004651"/>
    </source>
</evidence>
<accession>A0A258HLZ8</accession>
<dbReference type="FunFam" id="2.70.150.10:FF:000020">
    <property type="entry name" value="Copper-exporting P-type ATPase A"/>
    <property type="match status" value="1"/>
</dbReference>
<dbReference type="Pfam" id="PF19335">
    <property type="entry name" value="HMBD"/>
    <property type="match status" value="1"/>
</dbReference>
<evidence type="ECO:0000256" key="9">
    <source>
        <dbReference type="ARBA" id="ARBA00022989"/>
    </source>
</evidence>
<keyword evidence="6 11" id="KW-0547">Nucleotide-binding</keyword>
<evidence type="ECO:0000256" key="5">
    <source>
        <dbReference type="ARBA" id="ARBA00022723"/>
    </source>
</evidence>
<gene>
    <name evidence="13" type="ORF">B7Y86_03260</name>
</gene>
<dbReference type="SUPFAM" id="SSF81665">
    <property type="entry name" value="Calcium ATPase, transmembrane domain M"/>
    <property type="match status" value="1"/>
</dbReference>
<keyword evidence="4 11" id="KW-0812">Transmembrane</keyword>
<dbReference type="NCBIfam" id="TIGR01525">
    <property type="entry name" value="ATPase-IB_hvy"/>
    <property type="match status" value="1"/>
</dbReference>
<dbReference type="InterPro" id="IPR027256">
    <property type="entry name" value="P-typ_ATPase_IB"/>
</dbReference>
<dbReference type="NCBIfam" id="TIGR01511">
    <property type="entry name" value="ATPase-IB1_Cu"/>
    <property type="match status" value="1"/>
</dbReference>
<sequence length="792" mass="82581">MSDPHANPAAASRKSCCCSQGASDKAGPDVGDKAIDPVCGMTVDPATTAHKATHQGTEHFFCSAGCRTKFVADPGKYLGDRPEPAPAIPGAIYTCPMHPEVRQEGPGSCPICGMALEPETVTAEAPVNHELTDFTRRFGVGLALTLPVFALEMGGHLTGLMMRIPGQTSNWIQFALATPVVLWAGAPFFQRGWTSLRTRKLNMFTLIAMGVGVAWAYSVVAVLAPSLFPPAFLRMDGSAPVYFEAAAVITVLVLIGQILELRAREQTSGAIRALLDLTPKTARRVRDDGTDEDVTLDLVVVGDRLRVRPGEQVPVDGEILDGRVSIDESMVTGESMPVTKEPGASVVGGSLNRTGSFVMRADKVGADTLLSRIVQMVAQAQRSRAPIQRLADTVSGWFVPAVIAIALMAALVWGLVGPEPRLSYALVAAVSVLIIACPCALGLATPISIMVGVGRGAQAGVLIRNAEALERFEKVDTLVLDKTGTLTEGRPSVTAIRPASGFDEAELLRLAASLERGSEHPLADAIVSAATDRKLTLSEATEFDSPVGRGVSGVVDGKRVALGNTRFLNELDVDVSALEAEADALRGDGATAIFAAVDGQAAGVLGNADPIKATTADAITALKAAGLRLVMMTGDNRTTAEAVARRLGIDEVQAEVLPQDKASVVERLRAEGRVVAMAGDGVNDAPALAAADVGVAMGAGSDVAIESAGVTLLGGDLQGIVRARHLSRAVMSNIRQNLVFAFGYNALGIPVAAGLLYPLFGWLLSPALAALAMALSSVSVIANALRLRALKL</sequence>
<evidence type="ECO:0000313" key="14">
    <source>
        <dbReference type="Proteomes" id="UP000216147"/>
    </source>
</evidence>
<dbReference type="InterPro" id="IPR001757">
    <property type="entry name" value="P_typ_ATPase"/>
</dbReference>
<dbReference type="EMBL" id="NCEQ01000003">
    <property type="protein sequence ID" value="OYX58045.1"/>
    <property type="molecule type" value="Genomic_DNA"/>
</dbReference>
<dbReference type="Pfam" id="PF00122">
    <property type="entry name" value="E1-E2_ATPase"/>
    <property type="match status" value="1"/>
</dbReference>
<dbReference type="InterPro" id="IPR023299">
    <property type="entry name" value="ATPase_P-typ_cyto_dom_N"/>
</dbReference>
<dbReference type="SFLD" id="SFLDF00027">
    <property type="entry name" value="p-type_atpase"/>
    <property type="match status" value="1"/>
</dbReference>
<organism evidence="13 14">
    <name type="scientific">Brevundimonas subvibrioides</name>
    <dbReference type="NCBI Taxonomy" id="74313"/>
    <lineage>
        <taxon>Bacteria</taxon>
        <taxon>Pseudomonadati</taxon>
        <taxon>Pseudomonadota</taxon>
        <taxon>Alphaproteobacteria</taxon>
        <taxon>Caulobacterales</taxon>
        <taxon>Caulobacteraceae</taxon>
        <taxon>Brevundimonas</taxon>
    </lineage>
</organism>
<keyword evidence="8" id="KW-1278">Translocase</keyword>
<comment type="caution">
    <text evidence="13">The sequence shown here is derived from an EMBL/GenBank/DDBJ whole genome shotgun (WGS) entry which is preliminary data.</text>
</comment>
<keyword evidence="5 11" id="KW-0479">Metal-binding</keyword>
<dbReference type="InterPro" id="IPR008250">
    <property type="entry name" value="ATPase_P-typ_transduc_dom_A_sf"/>
</dbReference>
<name>A0A258HLZ8_9CAUL</name>
<comment type="subcellular location">
    <subcellularLocation>
        <location evidence="1">Cell membrane</location>
        <topology evidence="1">Multi-pass membrane protein</topology>
    </subcellularLocation>
</comment>
<dbReference type="InterPro" id="IPR023298">
    <property type="entry name" value="ATPase_P-typ_TM_dom_sf"/>
</dbReference>
<evidence type="ECO:0000256" key="10">
    <source>
        <dbReference type="ARBA" id="ARBA00023136"/>
    </source>
</evidence>
<keyword evidence="10 11" id="KW-0472">Membrane</keyword>
<feature type="transmembrane region" description="Helical" evidence="11">
    <location>
        <begin position="138"/>
        <end position="159"/>
    </location>
</feature>
<dbReference type="GO" id="GO:0005886">
    <property type="term" value="C:plasma membrane"/>
    <property type="evidence" value="ECO:0007669"/>
    <property type="project" value="UniProtKB-SubCell"/>
</dbReference>
<dbReference type="InterPro" id="IPR059000">
    <property type="entry name" value="ATPase_P-type_domA"/>
</dbReference>
<dbReference type="Gene3D" id="1.10.620.20">
    <property type="entry name" value="Ribonucleotide Reductase, subunit A"/>
    <property type="match status" value="1"/>
</dbReference>
<dbReference type="SMART" id="SM00746">
    <property type="entry name" value="TRASH"/>
    <property type="match status" value="1"/>
</dbReference>
<dbReference type="SUPFAM" id="SSF81653">
    <property type="entry name" value="Calcium ATPase, transduction domain A"/>
    <property type="match status" value="1"/>
</dbReference>
<dbReference type="Gene3D" id="3.40.50.1000">
    <property type="entry name" value="HAD superfamily/HAD-like"/>
    <property type="match status" value="1"/>
</dbReference>
<dbReference type="InterPro" id="IPR011017">
    <property type="entry name" value="TRASH_dom"/>
</dbReference>
<feature type="transmembrane region" description="Helical" evidence="11">
    <location>
        <begin position="422"/>
        <end position="445"/>
    </location>
</feature>
<dbReference type="InterPro" id="IPR023214">
    <property type="entry name" value="HAD_sf"/>
</dbReference>
<dbReference type="InterPro" id="IPR009078">
    <property type="entry name" value="Ferritin-like_SF"/>
</dbReference>
<keyword evidence="3 11" id="KW-1003">Cell membrane</keyword>
<keyword evidence="9 11" id="KW-1133">Transmembrane helix</keyword>
<dbReference type="SFLD" id="SFLDS00003">
    <property type="entry name" value="Haloacid_Dehalogenase"/>
    <property type="match status" value="1"/>
</dbReference>
<feature type="transmembrane region" description="Helical" evidence="11">
    <location>
        <begin position="240"/>
        <end position="259"/>
    </location>
</feature>
<dbReference type="NCBIfam" id="TIGR01494">
    <property type="entry name" value="ATPase_P-type"/>
    <property type="match status" value="1"/>
</dbReference>
<protein>
    <submittedName>
        <fullName evidence="13">Copper-translocating P-type ATPase</fullName>
    </submittedName>
</protein>
<dbReference type="PRINTS" id="PR00119">
    <property type="entry name" value="CATATPASE"/>
</dbReference>
<dbReference type="Pfam" id="PF00702">
    <property type="entry name" value="Hydrolase"/>
    <property type="match status" value="1"/>
</dbReference>
<dbReference type="PROSITE" id="PS00154">
    <property type="entry name" value="ATPASE_E1_E2"/>
    <property type="match status" value="1"/>
</dbReference>
<dbReference type="SFLD" id="SFLDG00002">
    <property type="entry name" value="C1.7:_P-type_atpase_like"/>
    <property type="match status" value="1"/>
</dbReference>
<dbReference type="Pfam" id="PF04945">
    <property type="entry name" value="YHS"/>
    <property type="match status" value="1"/>
</dbReference>
<dbReference type="PANTHER" id="PTHR43520:SF8">
    <property type="entry name" value="P-TYPE CU(+) TRANSPORTER"/>
    <property type="match status" value="1"/>
</dbReference>
<evidence type="ECO:0000256" key="6">
    <source>
        <dbReference type="ARBA" id="ARBA00022741"/>
    </source>
</evidence>
<evidence type="ECO:0000256" key="4">
    <source>
        <dbReference type="ARBA" id="ARBA00022692"/>
    </source>
</evidence>
<dbReference type="PANTHER" id="PTHR43520">
    <property type="entry name" value="ATP7, ISOFORM B"/>
    <property type="match status" value="1"/>
</dbReference>
<reference evidence="13 14" key="1">
    <citation type="submission" date="2017-03" db="EMBL/GenBank/DDBJ databases">
        <title>Lifting the veil on microbial sulfur biogeochemistry in mining wastewaters.</title>
        <authorList>
            <person name="Kantor R.S."/>
            <person name="Colenbrander Nelson T."/>
            <person name="Marshall S."/>
            <person name="Bennett D."/>
            <person name="Apte S."/>
            <person name="Camacho D."/>
            <person name="Thomas B.C."/>
            <person name="Warren L.A."/>
            <person name="Banfield J.F."/>
        </authorList>
    </citation>
    <scope>NUCLEOTIDE SEQUENCE [LARGE SCALE GENOMIC DNA]</scope>
    <source>
        <strain evidence="13">32-68-21</strain>
    </source>
</reference>
<proteinExistence type="inferred from homology"/>
<comment type="similarity">
    <text evidence="2 11">Belongs to the cation transport ATPase (P-type) (TC 3.A.3) family. Type IB subfamily.</text>
</comment>
<dbReference type="InterPro" id="IPR045800">
    <property type="entry name" value="HMBD"/>
</dbReference>
<dbReference type="GO" id="GO:0055070">
    <property type="term" value="P:copper ion homeostasis"/>
    <property type="evidence" value="ECO:0007669"/>
    <property type="project" value="TreeGrafter"/>
</dbReference>
<dbReference type="GO" id="GO:0060003">
    <property type="term" value="P:copper ion export"/>
    <property type="evidence" value="ECO:0007669"/>
    <property type="project" value="UniProtKB-ARBA"/>
</dbReference>
<dbReference type="InterPro" id="IPR012348">
    <property type="entry name" value="RNR-like"/>
</dbReference>